<protein>
    <recommendedName>
        <fullName evidence="1">N(6)-L-threonylcarbamoyladenine synthase</fullName>
        <ecNumber evidence="1">2.3.1.234</ecNumber>
    </recommendedName>
</protein>
<dbReference type="EC" id="2.3.1.234" evidence="1"/>
<dbReference type="PRINTS" id="PR00789">
    <property type="entry name" value="OSIALOPTASE"/>
</dbReference>
<dbReference type="InterPro" id="IPR022496">
    <property type="entry name" value="T6A_TsaB"/>
</dbReference>
<dbReference type="GO" id="GO:0002949">
    <property type="term" value="P:tRNA threonylcarbamoyladenosine modification"/>
    <property type="evidence" value="ECO:0007669"/>
    <property type="project" value="InterPro"/>
</dbReference>
<evidence type="ECO:0000256" key="7">
    <source>
        <dbReference type="ARBA" id="ARBA00048117"/>
    </source>
</evidence>
<evidence type="ECO:0000313" key="10">
    <source>
        <dbReference type="Proteomes" id="UP000324611"/>
    </source>
</evidence>
<dbReference type="GO" id="GO:0005829">
    <property type="term" value="C:cytosol"/>
    <property type="evidence" value="ECO:0007669"/>
    <property type="project" value="TreeGrafter"/>
</dbReference>
<feature type="domain" description="Gcp-like" evidence="8">
    <location>
        <begin position="38"/>
        <end position="149"/>
    </location>
</feature>
<organism evidence="9 10">
    <name type="scientific">Chitinophaga agrisoli</name>
    <dbReference type="NCBI Taxonomy" id="2607653"/>
    <lineage>
        <taxon>Bacteria</taxon>
        <taxon>Pseudomonadati</taxon>
        <taxon>Bacteroidota</taxon>
        <taxon>Chitinophagia</taxon>
        <taxon>Chitinophagales</taxon>
        <taxon>Chitinophagaceae</taxon>
        <taxon>Chitinophaga</taxon>
    </lineage>
</organism>
<dbReference type="Gene3D" id="3.30.420.40">
    <property type="match status" value="2"/>
</dbReference>
<dbReference type="PANTHER" id="PTHR11735">
    <property type="entry name" value="TRNA N6-ADENOSINE THREONYLCARBAMOYLTRANSFERASE"/>
    <property type="match status" value="1"/>
</dbReference>
<dbReference type="SUPFAM" id="SSF53067">
    <property type="entry name" value="Actin-like ATPase domain"/>
    <property type="match status" value="2"/>
</dbReference>
<dbReference type="InterPro" id="IPR017861">
    <property type="entry name" value="KAE1/TsaD"/>
</dbReference>
<name>A0A5B2W3A2_9BACT</name>
<evidence type="ECO:0000256" key="6">
    <source>
        <dbReference type="ARBA" id="ARBA00023315"/>
    </source>
</evidence>
<accession>A0A5B2W3A2</accession>
<keyword evidence="5" id="KW-0408">Iron</keyword>
<dbReference type="PANTHER" id="PTHR11735:SF11">
    <property type="entry name" value="TRNA THREONYLCARBAMOYLADENOSINE BIOSYNTHESIS PROTEIN TSAB"/>
    <property type="match status" value="1"/>
</dbReference>
<dbReference type="InterPro" id="IPR000905">
    <property type="entry name" value="Gcp-like_dom"/>
</dbReference>
<evidence type="ECO:0000256" key="2">
    <source>
        <dbReference type="ARBA" id="ARBA00022679"/>
    </source>
</evidence>
<sequence length="231" mass="25615">MNSKQLAIILNIDTATAIGSVTLAKDGVVLQTLKNEQERDHAAVLTLFIQEILKTQQILPEQLDAIAVSAGPGSYTGLRVGVATAKGLCYTWNKPLVGISTLHMMAQGLLAQQQDTDAMYCPMLDARRQEVYTAVYDAALGTLMAPQALILTPDAFTEWLDRGKIYFFGDGSMKWEQLMIQNTHASFVPYHISAEHMIPLSEAAFRQQRFEDVAYFSPYYLKPFYTPGAKA</sequence>
<dbReference type="InterPro" id="IPR043129">
    <property type="entry name" value="ATPase_NBD"/>
</dbReference>
<keyword evidence="3" id="KW-0819">tRNA processing</keyword>
<proteinExistence type="predicted"/>
<dbReference type="Proteomes" id="UP000324611">
    <property type="component" value="Unassembled WGS sequence"/>
</dbReference>
<dbReference type="EMBL" id="VUOC01000001">
    <property type="protein sequence ID" value="KAA2245210.1"/>
    <property type="molecule type" value="Genomic_DNA"/>
</dbReference>
<dbReference type="CDD" id="cd24032">
    <property type="entry name" value="ASKHA_NBD_TsaB"/>
    <property type="match status" value="1"/>
</dbReference>
<dbReference type="NCBIfam" id="TIGR03725">
    <property type="entry name" value="T6A_YeaZ"/>
    <property type="match status" value="1"/>
</dbReference>
<comment type="catalytic activity">
    <reaction evidence="7">
        <text>L-threonylcarbamoyladenylate + adenosine(37) in tRNA = N(6)-L-threonylcarbamoyladenosine(37) in tRNA + AMP + H(+)</text>
        <dbReference type="Rhea" id="RHEA:37059"/>
        <dbReference type="Rhea" id="RHEA-COMP:10162"/>
        <dbReference type="Rhea" id="RHEA-COMP:10163"/>
        <dbReference type="ChEBI" id="CHEBI:15378"/>
        <dbReference type="ChEBI" id="CHEBI:73682"/>
        <dbReference type="ChEBI" id="CHEBI:74411"/>
        <dbReference type="ChEBI" id="CHEBI:74418"/>
        <dbReference type="ChEBI" id="CHEBI:456215"/>
        <dbReference type="EC" id="2.3.1.234"/>
    </reaction>
</comment>
<dbReference type="GO" id="GO:0061711">
    <property type="term" value="F:tRNA N(6)-L-threonylcarbamoyladenine synthase activity"/>
    <property type="evidence" value="ECO:0007669"/>
    <property type="project" value="UniProtKB-EC"/>
</dbReference>
<dbReference type="Pfam" id="PF00814">
    <property type="entry name" value="TsaD"/>
    <property type="match status" value="1"/>
</dbReference>
<keyword evidence="4" id="KW-0479">Metal-binding</keyword>
<keyword evidence="2 9" id="KW-0808">Transferase</keyword>
<evidence type="ECO:0000256" key="1">
    <source>
        <dbReference type="ARBA" id="ARBA00012156"/>
    </source>
</evidence>
<dbReference type="AlphaFoldDB" id="A0A5B2W3A2"/>
<keyword evidence="6" id="KW-0012">Acyltransferase</keyword>
<evidence type="ECO:0000256" key="4">
    <source>
        <dbReference type="ARBA" id="ARBA00022723"/>
    </source>
</evidence>
<gene>
    <name evidence="9" type="primary">tsaB</name>
    <name evidence="9" type="ORF">F0L74_04405</name>
</gene>
<keyword evidence="10" id="KW-1185">Reference proteome</keyword>
<reference evidence="9 10" key="1">
    <citation type="submission" date="2019-09" db="EMBL/GenBank/DDBJ databases">
        <title>Chitinophaga ginsengihumi sp. nov., isolated from soil of ginseng rhizosphere.</title>
        <authorList>
            <person name="Lee J."/>
        </authorList>
    </citation>
    <scope>NUCLEOTIDE SEQUENCE [LARGE SCALE GENOMIC DNA]</scope>
    <source>
        <strain evidence="9 10">BN140078</strain>
    </source>
</reference>
<evidence type="ECO:0000259" key="8">
    <source>
        <dbReference type="Pfam" id="PF00814"/>
    </source>
</evidence>
<comment type="caution">
    <text evidence="9">The sequence shown here is derived from an EMBL/GenBank/DDBJ whole genome shotgun (WGS) entry which is preliminary data.</text>
</comment>
<reference evidence="9 10" key="2">
    <citation type="submission" date="2019-09" db="EMBL/GenBank/DDBJ databases">
        <authorList>
            <person name="Jin C."/>
        </authorList>
    </citation>
    <scope>NUCLEOTIDE SEQUENCE [LARGE SCALE GENOMIC DNA]</scope>
    <source>
        <strain evidence="9 10">BN140078</strain>
    </source>
</reference>
<evidence type="ECO:0000256" key="5">
    <source>
        <dbReference type="ARBA" id="ARBA00023004"/>
    </source>
</evidence>
<evidence type="ECO:0000313" key="9">
    <source>
        <dbReference type="EMBL" id="KAA2245210.1"/>
    </source>
</evidence>
<evidence type="ECO:0000256" key="3">
    <source>
        <dbReference type="ARBA" id="ARBA00022694"/>
    </source>
</evidence>
<dbReference type="GO" id="GO:0046872">
    <property type="term" value="F:metal ion binding"/>
    <property type="evidence" value="ECO:0007669"/>
    <property type="project" value="UniProtKB-KW"/>
</dbReference>